<dbReference type="SUPFAM" id="SSF52540">
    <property type="entry name" value="P-loop containing nucleoside triphosphate hydrolases"/>
    <property type="match status" value="1"/>
</dbReference>
<reference evidence="3 4" key="1">
    <citation type="submission" date="2016-10" db="EMBL/GenBank/DDBJ databases">
        <authorList>
            <person name="de Groot N.N."/>
        </authorList>
    </citation>
    <scope>NUCLEOTIDE SEQUENCE [LARGE SCALE GENOMIC DNA]</scope>
    <source>
        <strain evidence="3 4">DSM 44945</strain>
    </source>
</reference>
<accession>A0A1I2SJ72</accession>
<sequence>MKRFKGLVIENFQSHERTEIAFSEGLNVFVGPSDSGKSAILRALRWVLYNQPRGSDFIRTGASRCRVTLILSDGTHIVRERSSSVNRYLIRDPEGKERIFEGFGSDVPREVLEAHGMIPLQLDEDRELTLQIAQQLEGPFLLSESGGTRARSIGRISGAHLLDLAQNETARDQRSVSSRIRFVEEEMKRREEELKPYEVLPRFREQLNRAAALREEAGRKMELLERLRGLKERWEDCRSEMTRERRRLVSLSKVPEAEKIFSRLMEDGARLSRIRKRADDWRRGREEKAHWQMVRFRTTRLGEGAQRIAEAERLLERRNRLRRLRDNRLHLVREMDRERRVVERTVSLPAASLLVDDLGDAVFKLRKLERGKKHWVDAEGERAEVERTLRRLEGVQKAEALWEGAEASSRLHQALVDRRKRLLELRERIEKGMRYIAEREEEIRRKSEEMIRAFERMGRCPTCGMRFGPDLLKHLAEELQGGESGAAAGKGDSGASQGFGRGEGSAQPGGGQTGVAGTAGKGDPAGVGGARSGTGSPGRGDRPAGAGDR</sequence>
<evidence type="ECO:0000256" key="1">
    <source>
        <dbReference type="SAM" id="MobiDB-lite"/>
    </source>
</evidence>
<dbReference type="GO" id="GO:0006302">
    <property type="term" value="P:double-strand break repair"/>
    <property type="evidence" value="ECO:0007669"/>
    <property type="project" value="InterPro"/>
</dbReference>
<feature type="compositionally biased region" description="Gly residues" evidence="1">
    <location>
        <begin position="497"/>
        <end position="538"/>
    </location>
</feature>
<evidence type="ECO:0000259" key="2">
    <source>
        <dbReference type="Pfam" id="PF13476"/>
    </source>
</evidence>
<name>A0A1I2SJ72_9BACL</name>
<protein>
    <submittedName>
        <fullName evidence="3">Exonuclease SbcC</fullName>
    </submittedName>
</protein>
<keyword evidence="3" id="KW-0378">Hydrolase</keyword>
<proteinExistence type="predicted"/>
<dbReference type="InterPro" id="IPR027417">
    <property type="entry name" value="P-loop_NTPase"/>
</dbReference>
<dbReference type="PANTHER" id="PTHR32182">
    <property type="entry name" value="DNA REPLICATION AND REPAIR PROTEIN RECF"/>
    <property type="match status" value="1"/>
</dbReference>
<dbReference type="EMBL" id="FOOK01000043">
    <property type="protein sequence ID" value="SFG52778.1"/>
    <property type="molecule type" value="Genomic_DNA"/>
</dbReference>
<dbReference type="AlphaFoldDB" id="A0A1I2SJ72"/>
<dbReference type="Pfam" id="PF13476">
    <property type="entry name" value="AAA_23"/>
    <property type="match status" value="1"/>
</dbReference>
<dbReference type="GO" id="GO:0016887">
    <property type="term" value="F:ATP hydrolysis activity"/>
    <property type="evidence" value="ECO:0007669"/>
    <property type="project" value="InterPro"/>
</dbReference>
<dbReference type="Gene3D" id="3.40.50.300">
    <property type="entry name" value="P-loop containing nucleotide triphosphate hydrolases"/>
    <property type="match status" value="1"/>
</dbReference>
<dbReference type="PANTHER" id="PTHR32182:SF0">
    <property type="entry name" value="DNA REPLICATION AND REPAIR PROTEIN RECF"/>
    <property type="match status" value="1"/>
</dbReference>
<feature type="domain" description="Rad50/SbcC-type AAA" evidence="2">
    <location>
        <begin position="7"/>
        <end position="233"/>
    </location>
</feature>
<dbReference type="RefSeq" id="WP_143085408.1">
    <property type="nucleotide sequence ID" value="NZ_FOOK01000043.1"/>
</dbReference>
<dbReference type="GO" id="GO:0004527">
    <property type="term" value="F:exonuclease activity"/>
    <property type="evidence" value="ECO:0007669"/>
    <property type="project" value="UniProtKB-KW"/>
</dbReference>
<feature type="compositionally biased region" description="Low complexity" evidence="1">
    <location>
        <begin position="485"/>
        <end position="496"/>
    </location>
</feature>
<dbReference type="InterPro" id="IPR038729">
    <property type="entry name" value="Rad50/SbcC_AAA"/>
</dbReference>
<dbReference type="OrthoDB" id="267455at2"/>
<dbReference type="GO" id="GO:0000731">
    <property type="term" value="P:DNA synthesis involved in DNA repair"/>
    <property type="evidence" value="ECO:0007669"/>
    <property type="project" value="TreeGrafter"/>
</dbReference>
<keyword evidence="3" id="KW-0540">Nuclease</keyword>
<evidence type="ECO:0000313" key="3">
    <source>
        <dbReference type="EMBL" id="SFG52778.1"/>
    </source>
</evidence>
<keyword evidence="4" id="KW-1185">Reference proteome</keyword>
<dbReference type="STRING" id="201973.SAMN04488025_1436"/>
<gene>
    <name evidence="3" type="ORF">SAMN04488025_1436</name>
</gene>
<organism evidence="3 4">
    <name type="scientific">Planifilum fulgidum</name>
    <dbReference type="NCBI Taxonomy" id="201973"/>
    <lineage>
        <taxon>Bacteria</taxon>
        <taxon>Bacillati</taxon>
        <taxon>Bacillota</taxon>
        <taxon>Bacilli</taxon>
        <taxon>Bacillales</taxon>
        <taxon>Thermoactinomycetaceae</taxon>
        <taxon>Planifilum</taxon>
    </lineage>
</organism>
<feature type="region of interest" description="Disordered" evidence="1">
    <location>
        <begin position="482"/>
        <end position="549"/>
    </location>
</feature>
<dbReference type="Proteomes" id="UP000198661">
    <property type="component" value="Unassembled WGS sequence"/>
</dbReference>
<feature type="compositionally biased region" description="Basic and acidic residues" evidence="1">
    <location>
        <begin position="539"/>
        <end position="549"/>
    </location>
</feature>
<evidence type="ECO:0000313" key="4">
    <source>
        <dbReference type="Proteomes" id="UP000198661"/>
    </source>
</evidence>
<keyword evidence="3" id="KW-0269">Exonuclease</keyword>